<evidence type="ECO:0000313" key="1">
    <source>
        <dbReference type="EMBL" id="GFN82089.1"/>
    </source>
</evidence>
<proteinExistence type="predicted"/>
<organism evidence="1 2">
    <name type="scientific">Plakobranchus ocellatus</name>
    <dbReference type="NCBI Taxonomy" id="259542"/>
    <lineage>
        <taxon>Eukaryota</taxon>
        <taxon>Metazoa</taxon>
        <taxon>Spiralia</taxon>
        <taxon>Lophotrochozoa</taxon>
        <taxon>Mollusca</taxon>
        <taxon>Gastropoda</taxon>
        <taxon>Heterobranchia</taxon>
        <taxon>Euthyneura</taxon>
        <taxon>Panpulmonata</taxon>
        <taxon>Sacoglossa</taxon>
        <taxon>Placobranchoidea</taxon>
        <taxon>Plakobranchidae</taxon>
        <taxon>Plakobranchus</taxon>
    </lineage>
</organism>
<protein>
    <submittedName>
        <fullName evidence="1">Uncharacterized protein</fullName>
    </submittedName>
</protein>
<comment type="caution">
    <text evidence="1">The sequence shown here is derived from an EMBL/GenBank/DDBJ whole genome shotgun (WGS) entry which is preliminary data.</text>
</comment>
<dbReference type="Proteomes" id="UP000735302">
    <property type="component" value="Unassembled WGS sequence"/>
</dbReference>
<gene>
    <name evidence="1" type="ORF">PoB_000859500</name>
</gene>
<dbReference type="EMBL" id="BLXT01000976">
    <property type="protein sequence ID" value="GFN82089.1"/>
    <property type="molecule type" value="Genomic_DNA"/>
</dbReference>
<accession>A0AAV3YHT5</accession>
<dbReference type="AlphaFoldDB" id="A0AAV3YHT5"/>
<keyword evidence="2" id="KW-1185">Reference proteome</keyword>
<sequence length="164" mass="18257">MFALKSFYGFQQRLPYGLAEMYRHSQLCSEEWLVLSRTSDRSCCWLLVSSAVYAMGVSRTVTFDMTTLAASNAYSSRFLTPALAMAIALALIAAHRERNVRSDIESQVPRTNSTWRLRAIKGQDDGASLNFVLNSAPPPSPPPSNIVDHDCELLPWNCSGSYED</sequence>
<evidence type="ECO:0000313" key="2">
    <source>
        <dbReference type="Proteomes" id="UP000735302"/>
    </source>
</evidence>
<reference evidence="1 2" key="1">
    <citation type="journal article" date="2021" name="Elife">
        <title>Chloroplast acquisition without the gene transfer in kleptoplastic sea slugs, Plakobranchus ocellatus.</title>
        <authorList>
            <person name="Maeda T."/>
            <person name="Takahashi S."/>
            <person name="Yoshida T."/>
            <person name="Shimamura S."/>
            <person name="Takaki Y."/>
            <person name="Nagai Y."/>
            <person name="Toyoda A."/>
            <person name="Suzuki Y."/>
            <person name="Arimoto A."/>
            <person name="Ishii H."/>
            <person name="Satoh N."/>
            <person name="Nishiyama T."/>
            <person name="Hasebe M."/>
            <person name="Maruyama T."/>
            <person name="Minagawa J."/>
            <person name="Obokata J."/>
            <person name="Shigenobu S."/>
        </authorList>
    </citation>
    <scope>NUCLEOTIDE SEQUENCE [LARGE SCALE GENOMIC DNA]</scope>
</reference>
<name>A0AAV3YHT5_9GAST</name>